<feature type="compositionally biased region" description="Polar residues" evidence="2">
    <location>
        <begin position="671"/>
        <end position="682"/>
    </location>
</feature>
<evidence type="ECO:0000256" key="1">
    <source>
        <dbReference type="ARBA" id="ARBA00023242"/>
    </source>
</evidence>
<organism evidence="3 4">
    <name type="scientific">Saccharata proteae CBS 121410</name>
    <dbReference type="NCBI Taxonomy" id="1314787"/>
    <lineage>
        <taxon>Eukaryota</taxon>
        <taxon>Fungi</taxon>
        <taxon>Dikarya</taxon>
        <taxon>Ascomycota</taxon>
        <taxon>Pezizomycotina</taxon>
        <taxon>Dothideomycetes</taxon>
        <taxon>Dothideomycetes incertae sedis</taxon>
        <taxon>Botryosphaeriales</taxon>
        <taxon>Saccharataceae</taxon>
        <taxon>Saccharata</taxon>
    </lineage>
</organism>
<feature type="compositionally biased region" description="Low complexity" evidence="2">
    <location>
        <begin position="289"/>
        <end position="308"/>
    </location>
</feature>
<feature type="compositionally biased region" description="Pro residues" evidence="2">
    <location>
        <begin position="691"/>
        <end position="700"/>
    </location>
</feature>
<feature type="compositionally biased region" description="Low complexity" evidence="2">
    <location>
        <begin position="207"/>
        <end position="219"/>
    </location>
</feature>
<feature type="region of interest" description="Disordered" evidence="2">
    <location>
        <begin position="205"/>
        <end position="224"/>
    </location>
</feature>
<keyword evidence="4" id="KW-1185">Reference proteome</keyword>
<dbReference type="AlphaFoldDB" id="A0A6A5YCH1"/>
<dbReference type="CDD" id="cd00067">
    <property type="entry name" value="GAL4"/>
    <property type="match status" value="1"/>
</dbReference>
<feature type="compositionally biased region" description="Basic and acidic residues" evidence="2">
    <location>
        <begin position="132"/>
        <end position="141"/>
    </location>
</feature>
<name>A0A6A5YCH1_9PEZI</name>
<evidence type="ECO:0000313" key="4">
    <source>
        <dbReference type="Proteomes" id="UP000799776"/>
    </source>
</evidence>
<dbReference type="InterPro" id="IPR001138">
    <property type="entry name" value="Zn2Cys6_DnaBD"/>
</dbReference>
<dbReference type="EMBL" id="ML978715">
    <property type="protein sequence ID" value="KAF2089213.1"/>
    <property type="molecule type" value="Genomic_DNA"/>
</dbReference>
<sequence>MGRKPSKLILEFFERGPKLEDASNRYQQTCRSCGEKFPKGRLDSLTTHLVKRCPALTDRDRQRAILQFHDLPDLPASASSPPGGQNAGQSGSAMNSLPFAAPKEGMSALETLAEVSRQHLDLSGKRVSTPAAEHEERRGSMRADGLQNGGQVFEDFLVQDEKPVLEEGYDMPSAAHGFAASHAPEDPMGHHASIYQYDTVPNSIPHSTSASSQSLAATTPVAPHPSSLVMTASAAEELRAAMPNPDFGMGQDQTMSNGNMFQSQARPSQSWPQAIDPMLQESGKDQMEGQNGVVDGNGNVNSNNTGNNPFSRPAGMNEMVGQQTTHFAADYSLNHKPSKPKVRGRFSDSRRKEVQEVRKRGACIRCRMLKKPCSEGSPCSTCVNVESARLWKQPCIRTRIAEEFNLYSAGLHVVLAFHTVSQAKSLTRFDQQLGRIEATHCPESCVYMTFTPLRGQRPVNPAIDPALLTDVEMIDNEVDDVGGKLELYIKRLAPFLYESEASAFMKATLVQAHQMSETNKEGLLGKVLELWIATRMLVDPKLSVQLFINDELRPYKEPIVRDAALDELESAASTSRIPVDAKSRPQSYSLMVAQLLAAAEKRAATLSKFVMNDLERRLVQRQQANPFETFLVAIILLSCVERMCWLFRSWDCHQQQQQQQQQQTTEREHSPSNGDNNGAQYSQPQQEAQHRPPPPPPNQPSPTRWPLDKPPSYYWHQGERFSDILHMLLKMRQVPPKTT</sequence>
<feature type="region of interest" description="Disordered" evidence="2">
    <location>
        <begin position="120"/>
        <end position="147"/>
    </location>
</feature>
<dbReference type="PANTHER" id="PTHR35392">
    <property type="entry name" value="ZN(II)2CYS6 TRANSCRIPTION FACTOR (EUROFUNG)-RELATED-RELATED"/>
    <property type="match status" value="1"/>
</dbReference>
<evidence type="ECO:0000256" key="2">
    <source>
        <dbReference type="SAM" id="MobiDB-lite"/>
    </source>
</evidence>
<dbReference type="InterPro" id="IPR052973">
    <property type="entry name" value="Fungal_sec-metab_reg_TF"/>
</dbReference>
<dbReference type="GO" id="GO:0000981">
    <property type="term" value="F:DNA-binding transcription factor activity, RNA polymerase II-specific"/>
    <property type="evidence" value="ECO:0007669"/>
    <property type="project" value="InterPro"/>
</dbReference>
<dbReference type="OrthoDB" id="5417895at2759"/>
<feature type="region of interest" description="Disordered" evidence="2">
    <location>
        <begin position="283"/>
        <end position="308"/>
    </location>
</feature>
<proteinExistence type="predicted"/>
<feature type="region of interest" description="Disordered" evidence="2">
    <location>
        <begin position="72"/>
        <end position="99"/>
    </location>
</feature>
<dbReference type="PANTHER" id="PTHR35392:SF2">
    <property type="entry name" value="ZN(II)2CYS6 TRANSCRIPTION FACTOR (EUROFUNG)"/>
    <property type="match status" value="1"/>
</dbReference>
<gene>
    <name evidence="3" type="ORF">K490DRAFT_19004</name>
</gene>
<protein>
    <recommendedName>
        <fullName evidence="5">Zn(2)-C6 fungal-type domain-containing protein</fullName>
    </recommendedName>
</protein>
<feature type="region of interest" description="Disordered" evidence="2">
    <location>
        <begin position="333"/>
        <end position="352"/>
    </location>
</feature>
<evidence type="ECO:0000313" key="3">
    <source>
        <dbReference type="EMBL" id="KAF2089213.1"/>
    </source>
</evidence>
<feature type="compositionally biased region" description="Low complexity" evidence="2">
    <location>
        <begin position="73"/>
        <end position="84"/>
    </location>
</feature>
<feature type="region of interest" description="Disordered" evidence="2">
    <location>
        <begin position="658"/>
        <end position="712"/>
    </location>
</feature>
<evidence type="ECO:0008006" key="5">
    <source>
        <dbReference type="Google" id="ProtNLM"/>
    </source>
</evidence>
<dbReference type="GO" id="GO:0008270">
    <property type="term" value="F:zinc ion binding"/>
    <property type="evidence" value="ECO:0007669"/>
    <property type="project" value="InterPro"/>
</dbReference>
<keyword evidence="1" id="KW-0539">Nucleus</keyword>
<reference evidence="3" key="1">
    <citation type="journal article" date="2020" name="Stud. Mycol.">
        <title>101 Dothideomycetes genomes: a test case for predicting lifestyles and emergence of pathogens.</title>
        <authorList>
            <person name="Haridas S."/>
            <person name="Albert R."/>
            <person name="Binder M."/>
            <person name="Bloem J."/>
            <person name="Labutti K."/>
            <person name="Salamov A."/>
            <person name="Andreopoulos B."/>
            <person name="Baker S."/>
            <person name="Barry K."/>
            <person name="Bills G."/>
            <person name="Bluhm B."/>
            <person name="Cannon C."/>
            <person name="Castanera R."/>
            <person name="Culley D."/>
            <person name="Daum C."/>
            <person name="Ezra D."/>
            <person name="Gonzalez J."/>
            <person name="Henrissat B."/>
            <person name="Kuo A."/>
            <person name="Liang C."/>
            <person name="Lipzen A."/>
            <person name="Lutzoni F."/>
            <person name="Magnuson J."/>
            <person name="Mondo S."/>
            <person name="Nolan M."/>
            <person name="Ohm R."/>
            <person name="Pangilinan J."/>
            <person name="Park H.-J."/>
            <person name="Ramirez L."/>
            <person name="Alfaro M."/>
            <person name="Sun H."/>
            <person name="Tritt A."/>
            <person name="Yoshinaga Y."/>
            <person name="Zwiers L.-H."/>
            <person name="Turgeon B."/>
            <person name="Goodwin S."/>
            <person name="Spatafora J."/>
            <person name="Crous P."/>
            <person name="Grigoriev I."/>
        </authorList>
    </citation>
    <scope>NUCLEOTIDE SEQUENCE</scope>
    <source>
        <strain evidence="3">CBS 121410</strain>
    </source>
</reference>
<accession>A0A6A5YCH1</accession>
<feature type="non-terminal residue" evidence="3">
    <location>
        <position position="739"/>
    </location>
</feature>
<dbReference type="Proteomes" id="UP000799776">
    <property type="component" value="Unassembled WGS sequence"/>
</dbReference>